<evidence type="ECO:0000259" key="4">
    <source>
        <dbReference type="Pfam" id="PF07715"/>
    </source>
</evidence>
<dbReference type="Pfam" id="PF07715">
    <property type="entry name" value="Plug"/>
    <property type="match status" value="1"/>
</dbReference>
<dbReference type="InterPro" id="IPR037066">
    <property type="entry name" value="Plug_dom_sf"/>
</dbReference>
<organism evidence="5 6">
    <name type="scientific">Xylanibacter ruminicola</name>
    <name type="common">Prevotella ruminicola</name>
    <dbReference type="NCBI Taxonomy" id="839"/>
    <lineage>
        <taxon>Bacteria</taxon>
        <taxon>Pseudomonadati</taxon>
        <taxon>Bacteroidota</taxon>
        <taxon>Bacteroidia</taxon>
        <taxon>Bacteroidales</taxon>
        <taxon>Prevotellaceae</taxon>
        <taxon>Xylanibacter</taxon>
    </lineage>
</organism>
<dbReference type="NCBIfam" id="TIGR04057">
    <property type="entry name" value="SusC_RagA_signa"/>
    <property type="match status" value="1"/>
</dbReference>
<dbReference type="SUPFAM" id="SSF49464">
    <property type="entry name" value="Carboxypeptidase regulatory domain-like"/>
    <property type="match status" value="1"/>
</dbReference>
<protein>
    <submittedName>
        <fullName evidence="5">TonB-linked outer membrane protein, SusC/RagA family</fullName>
    </submittedName>
</protein>
<dbReference type="NCBIfam" id="TIGR04056">
    <property type="entry name" value="OMP_RagA_SusC"/>
    <property type="match status" value="1"/>
</dbReference>
<keyword evidence="1 3" id="KW-0732">Signal</keyword>
<evidence type="ECO:0000256" key="2">
    <source>
        <dbReference type="PROSITE-ProRule" id="PRU01360"/>
    </source>
</evidence>
<dbReference type="AlphaFoldDB" id="A0A1H5TEL6"/>
<dbReference type="PROSITE" id="PS52016">
    <property type="entry name" value="TONB_DEPENDENT_REC_3"/>
    <property type="match status" value="1"/>
</dbReference>
<keyword evidence="2" id="KW-0998">Cell outer membrane</keyword>
<dbReference type="InterPro" id="IPR023996">
    <property type="entry name" value="TonB-dep_OMP_SusC/RagA"/>
</dbReference>
<reference evidence="5 6" key="1">
    <citation type="submission" date="2016-10" db="EMBL/GenBank/DDBJ databases">
        <authorList>
            <person name="de Groot N.N."/>
        </authorList>
    </citation>
    <scope>NUCLEOTIDE SEQUENCE [LARGE SCALE GENOMIC DNA]</scope>
    <source>
        <strain evidence="5 6">AR32</strain>
    </source>
</reference>
<evidence type="ECO:0000256" key="3">
    <source>
        <dbReference type="SAM" id="SignalP"/>
    </source>
</evidence>
<dbReference type="InterPro" id="IPR008969">
    <property type="entry name" value="CarboxyPept-like_regulatory"/>
</dbReference>
<sequence length="1049" mass="118603">MNFTTKKCILLLLSAVFSIGLQAQSIITVKGKVTDQNNEPVIGATVTYHGTKTAVVTDLDGHYSISVADNGTLDFVYIGMKAVSQNVQNRQTINITMTEDVSELNDVIVVGYGTQKRGSITGSVSALRGQEMLKTNNENTQNMLTGRIAGVRVWQQSSEPGTYRNNFDVRGLGAPLIVIDGVPRSVEDFQRMNANDIEDISVLKDASAAIYGLRAANGVLLVTTKKGGMGKTQVSYSGSFTIQAPKSMPKLLDPVRAMTLMNELKKNNIDGGAPMFTEEAIDEYRNGTKQGTNWNDLIFAETAPETNHNMTISGGSDKMQYFVSLGYLYQEGFLKSGDLNYDKFNITSKINAEIVKGLDFELQINGMLDNRNNPYTSTTDIIRNYWRQGPLAAAYADPEHTMLNYQNLDLGENAVAEMTSDISGYRKYKRYQMLTQGTLTFDFGKYVNALKGLTARAMYSYDFHMDKNEIYRRQYNQYAYDPITDSYIQQVYSGSSPAQLRKEHYDNTQKLMQFTLNYNRTISSHTIGAMIGLETQQKVYDGFYARRNLAFNSPYLFNGVDEGQVGNANAGDIHAANYNSFIGRLNYNYADRYLVEGQFRYDGSSQFAPDHRWGFFPSASAGWRISEEPFFKNIDALHFIQNLKVRTSYGEMGDDSGASYDWVAGYSYPSGGSGDGNKGWYNGYAPGWMFGGQFIYGASPKAMPNESISWYKSKSFNIGFDFSAWDGKLGITFDYFIRKRTGLYMQPGDFPTVIGADAPRLNANSDQHMGVELEISHRNRIGEVNYGLKGIFSLTRNKYLTAVQNATYANSYDKWRHDNLNNRYQGVQFGYTSAGRFTSWEDIWNYDIYHERDVLPGDYKYEDWNGDGEINGLDEHPFAYDQTPWMNYSFNIDASWRNFDLNILFQGSAMGSMRYEEPLYRIWGYEAAAGGTLEQFWDRWHPVDPTADPWDPTQEWVSGYYAYTNHNPYGNSEFNRVSTAYLRLKSVELGYTLPKMKSLNGMSLRIYANAYNLLTFTGVKFVDPEHPDSDLGRLYPLNKTYTFGLQLSF</sequence>
<dbReference type="RefSeq" id="WP_103915307.1">
    <property type="nucleotide sequence ID" value="NZ_FNUV01000002.1"/>
</dbReference>
<name>A0A1H5TEL6_XYLRU</name>
<keyword evidence="2" id="KW-0813">Transport</keyword>
<dbReference type="PANTHER" id="PTHR30069:SF29">
    <property type="entry name" value="HEMOGLOBIN AND HEMOGLOBIN-HAPTOGLOBIN-BINDING PROTEIN 1-RELATED"/>
    <property type="match status" value="1"/>
</dbReference>
<keyword evidence="2" id="KW-1134">Transmembrane beta strand</keyword>
<dbReference type="EMBL" id="FNUV01000002">
    <property type="protein sequence ID" value="SEF60531.1"/>
    <property type="molecule type" value="Genomic_DNA"/>
</dbReference>
<gene>
    <name evidence="5" type="ORF">SAMN05216354_0989</name>
</gene>
<proteinExistence type="inferred from homology"/>
<dbReference type="GO" id="GO:0015344">
    <property type="term" value="F:siderophore uptake transmembrane transporter activity"/>
    <property type="evidence" value="ECO:0007669"/>
    <property type="project" value="TreeGrafter"/>
</dbReference>
<dbReference type="Gene3D" id="2.60.40.1120">
    <property type="entry name" value="Carboxypeptidase-like, regulatory domain"/>
    <property type="match status" value="1"/>
</dbReference>
<feature type="chain" id="PRO_5009284948" evidence="3">
    <location>
        <begin position="24"/>
        <end position="1049"/>
    </location>
</feature>
<keyword evidence="2" id="KW-0472">Membrane</keyword>
<dbReference type="GO" id="GO:0044718">
    <property type="term" value="P:siderophore transmembrane transport"/>
    <property type="evidence" value="ECO:0007669"/>
    <property type="project" value="TreeGrafter"/>
</dbReference>
<dbReference type="Pfam" id="PF13715">
    <property type="entry name" value="CarbopepD_reg_2"/>
    <property type="match status" value="1"/>
</dbReference>
<evidence type="ECO:0000313" key="6">
    <source>
        <dbReference type="Proteomes" id="UP000236735"/>
    </source>
</evidence>
<keyword evidence="2" id="KW-0812">Transmembrane</keyword>
<feature type="signal peptide" evidence="3">
    <location>
        <begin position="1"/>
        <end position="23"/>
    </location>
</feature>
<evidence type="ECO:0000313" key="5">
    <source>
        <dbReference type="EMBL" id="SEF60531.1"/>
    </source>
</evidence>
<comment type="subcellular location">
    <subcellularLocation>
        <location evidence="2">Cell outer membrane</location>
        <topology evidence="2">Multi-pass membrane protein</topology>
    </subcellularLocation>
</comment>
<dbReference type="InterPro" id="IPR023997">
    <property type="entry name" value="TonB-dep_OMP_SusC/RagA_CS"/>
</dbReference>
<feature type="domain" description="TonB-dependent receptor plug" evidence="4">
    <location>
        <begin position="119"/>
        <end position="219"/>
    </location>
</feature>
<dbReference type="PANTHER" id="PTHR30069">
    <property type="entry name" value="TONB-DEPENDENT OUTER MEMBRANE RECEPTOR"/>
    <property type="match status" value="1"/>
</dbReference>
<comment type="similarity">
    <text evidence="2">Belongs to the TonB-dependent receptor family.</text>
</comment>
<dbReference type="Proteomes" id="UP000236735">
    <property type="component" value="Unassembled WGS sequence"/>
</dbReference>
<accession>A0A1H5TEL6</accession>
<dbReference type="InterPro" id="IPR012910">
    <property type="entry name" value="Plug_dom"/>
</dbReference>
<dbReference type="SUPFAM" id="SSF56935">
    <property type="entry name" value="Porins"/>
    <property type="match status" value="1"/>
</dbReference>
<dbReference type="Gene3D" id="2.170.130.10">
    <property type="entry name" value="TonB-dependent receptor, plug domain"/>
    <property type="match status" value="1"/>
</dbReference>
<dbReference type="GO" id="GO:0009279">
    <property type="term" value="C:cell outer membrane"/>
    <property type="evidence" value="ECO:0007669"/>
    <property type="project" value="UniProtKB-SubCell"/>
</dbReference>
<evidence type="ECO:0000256" key="1">
    <source>
        <dbReference type="ARBA" id="ARBA00022729"/>
    </source>
</evidence>
<dbReference type="InterPro" id="IPR039426">
    <property type="entry name" value="TonB-dep_rcpt-like"/>
</dbReference>